<sequence>MTSPTSPDLCHDPSLGARSGTGDTADLYWEDLVPGRRFDLGTTEIDGAEMLAFAQRYDPQWYHASEELAADSEYGELIASGFFTASLFMRAYVDGLLSRAAAAASPGVEELRWLAPVHAGDELSTELEVVDRAPSRAKPDCGTVTLRAVMTRLTAAGHSEPVLRIQFRGWFHRRG</sequence>
<comment type="similarity">
    <text evidence="1">Belongs to the enoyl-CoA hydratase/isomerase family.</text>
</comment>
<evidence type="ECO:0000256" key="1">
    <source>
        <dbReference type="ARBA" id="ARBA00005254"/>
    </source>
</evidence>
<reference evidence="3" key="1">
    <citation type="submission" date="2021-02" db="EMBL/GenBank/DDBJ databases">
        <title>Natrosporangium hydrolyticum gen. nov., sp. nov, a haloalkaliphilic actinobacterium from a soda solonchak soil.</title>
        <authorList>
            <person name="Sorokin D.Y."/>
            <person name="Khijniak T.V."/>
            <person name="Zakharycheva A.P."/>
            <person name="Boueva O.V."/>
            <person name="Ariskina E.V."/>
            <person name="Hahnke R.L."/>
            <person name="Bunk B."/>
            <person name="Sproer C."/>
            <person name="Schumann P."/>
            <person name="Evtushenko L.I."/>
            <person name="Kublanov I.V."/>
        </authorList>
    </citation>
    <scope>NUCLEOTIDE SEQUENCE</scope>
    <source>
        <strain evidence="3">DSM 106523</strain>
    </source>
</reference>
<dbReference type="InterPro" id="IPR029069">
    <property type="entry name" value="HotDog_dom_sf"/>
</dbReference>
<dbReference type="KEGG" id="nhy:JQS43_02605"/>
<dbReference type="PANTHER" id="PTHR43664:SF1">
    <property type="entry name" value="BETA-METHYLMALYL-COA DEHYDRATASE"/>
    <property type="match status" value="1"/>
</dbReference>
<keyword evidence="4" id="KW-1185">Reference proteome</keyword>
<gene>
    <name evidence="3" type="ORF">JQS43_02605</name>
</gene>
<dbReference type="AlphaFoldDB" id="A0A895YIS8"/>
<dbReference type="InterPro" id="IPR052342">
    <property type="entry name" value="MCH/BMMD"/>
</dbReference>
<evidence type="ECO:0000259" key="2">
    <source>
        <dbReference type="Pfam" id="PF01575"/>
    </source>
</evidence>
<dbReference type="PANTHER" id="PTHR43664">
    <property type="entry name" value="MONOAMINE OXIDASE-RELATED"/>
    <property type="match status" value="1"/>
</dbReference>
<dbReference type="EMBL" id="CP070499">
    <property type="protein sequence ID" value="QSB15273.1"/>
    <property type="molecule type" value="Genomic_DNA"/>
</dbReference>
<evidence type="ECO:0000313" key="3">
    <source>
        <dbReference type="EMBL" id="QSB15273.1"/>
    </source>
</evidence>
<proteinExistence type="inferred from homology"/>
<name>A0A895YIS8_9ACTN</name>
<accession>A0A895YIS8</accession>
<evidence type="ECO:0000313" key="4">
    <source>
        <dbReference type="Proteomes" id="UP000662857"/>
    </source>
</evidence>
<dbReference type="Proteomes" id="UP000662857">
    <property type="component" value="Chromosome"/>
</dbReference>
<protein>
    <submittedName>
        <fullName evidence="3">Acyl dehydratase</fullName>
    </submittedName>
</protein>
<dbReference type="InterPro" id="IPR002539">
    <property type="entry name" value="MaoC-like_dom"/>
</dbReference>
<organism evidence="3 4">
    <name type="scientific">Natronosporangium hydrolyticum</name>
    <dbReference type="NCBI Taxonomy" id="2811111"/>
    <lineage>
        <taxon>Bacteria</taxon>
        <taxon>Bacillati</taxon>
        <taxon>Actinomycetota</taxon>
        <taxon>Actinomycetes</taxon>
        <taxon>Micromonosporales</taxon>
        <taxon>Micromonosporaceae</taxon>
        <taxon>Natronosporangium</taxon>
    </lineage>
</organism>
<dbReference type="Pfam" id="PF01575">
    <property type="entry name" value="MaoC_dehydratas"/>
    <property type="match status" value="1"/>
</dbReference>
<dbReference type="RefSeq" id="WP_239677455.1">
    <property type="nucleotide sequence ID" value="NZ_CP070499.1"/>
</dbReference>
<dbReference type="SUPFAM" id="SSF54637">
    <property type="entry name" value="Thioesterase/thiol ester dehydrase-isomerase"/>
    <property type="match status" value="1"/>
</dbReference>
<feature type="domain" description="MaoC-like" evidence="2">
    <location>
        <begin position="42"/>
        <end position="147"/>
    </location>
</feature>
<dbReference type="Gene3D" id="3.10.129.10">
    <property type="entry name" value="Hotdog Thioesterase"/>
    <property type="match status" value="1"/>
</dbReference>